<dbReference type="Gene3D" id="3.10.290.10">
    <property type="entry name" value="RNA-binding S4 domain"/>
    <property type="match status" value="1"/>
</dbReference>
<dbReference type="EMBL" id="JADCKA010000015">
    <property type="protein sequence ID" value="MBE5036114.1"/>
    <property type="molecule type" value="Genomic_DNA"/>
</dbReference>
<sequence length="249" mass="27714">MKEEKMLLAAAADRLRQCEEQYIPTRSDFLDMHQRSLVESMLRNEKHDCRVEFFGGYDDAERVVCCFLPDYASAESDSGLAVARVSVTPGGRQLTHRDYLGSLLGLGIKREKTGDIIVRDDGADIVICEELAEFISLNYDKAGRTSLSVEILPIGDLKVAEKSFSEREDTVASLRLDNIISSAFGISRSKAAEAIKKGIVFVNNTECLKIDKDISEGDKLVLRGRGKAYLTEIGGTSRKGRVYVKFRVY</sequence>
<dbReference type="Gene3D" id="3.30.1370.160">
    <property type="match status" value="1"/>
</dbReference>
<reference evidence="3 4" key="1">
    <citation type="submission" date="2020-10" db="EMBL/GenBank/DDBJ databases">
        <title>ChiBAC.</title>
        <authorList>
            <person name="Zenner C."/>
            <person name="Hitch T.C.A."/>
            <person name="Clavel T."/>
        </authorList>
    </citation>
    <scope>NUCLEOTIDE SEQUENCE [LARGE SCALE GENOMIC DNA]</scope>
    <source>
        <strain evidence="3 4">DSM 108706</strain>
    </source>
</reference>
<protein>
    <submittedName>
        <fullName evidence="3">RNA-binding protein</fullName>
    </submittedName>
</protein>
<dbReference type="InterPro" id="IPR040591">
    <property type="entry name" value="RqcP2_RBD"/>
</dbReference>
<evidence type="ECO:0000313" key="4">
    <source>
        <dbReference type="Proteomes" id="UP001516588"/>
    </source>
</evidence>
<dbReference type="PANTHER" id="PTHR13633">
    <property type="entry name" value="MITOCHONDRIAL TRANSCRIPTION RESCUE FACTOR 1"/>
    <property type="match status" value="1"/>
</dbReference>
<organism evidence="3 4">
    <name type="scientific">Gallibacter intestinalis</name>
    <dbReference type="NCBI Taxonomy" id="2779356"/>
    <lineage>
        <taxon>Bacteria</taxon>
        <taxon>Bacillati</taxon>
        <taxon>Bacillota</taxon>
        <taxon>Clostridia</taxon>
        <taxon>Eubacteriales</taxon>
        <taxon>Eubacteriaceae</taxon>
        <taxon>Gallibacter</taxon>
    </lineage>
</organism>
<keyword evidence="1" id="KW-0694">RNA-binding</keyword>
<dbReference type="InterPro" id="IPR012677">
    <property type="entry name" value="Nucleotide-bd_a/b_plait_sf"/>
</dbReference>
<dbReference type="PROSITE" id="PS50889">
    <property type="entry name" value="S4"/>
    <property type="match status" value="1"/>
</dbReference>
<dbReference type="Pfam" id="PF17774">
    <property type="entry name" value="YlmH_RBD"/>
    <property type="match status" value="1"/>
</dbReference>
<evidence type="ECO:0000259" key="2">
    <source>
        <dbReference type="SMART" id="SM00363"/>
    </source>
</evidence>
<dbReference type="SUPFAM" id="SSF55174">
    <property type="entry name" value="Alpha-L RNA-binding motif"/>
    <property type="match status" value="1"/>
</dbReference>
<dbReference type="SMART" id="SM00363">
    <property type="entry name" value="S4"/>
    <property type="match status" value="1"/>
</dbReference>
<dbReference type="InterPro" id="IPR002942">
    <property type="entry name" value="S4_RNA-bd"/>
</dbReference>
<proteinExistence type="predicted"/>
<dbReference type="InterPro" id="IPR036986">
    <property type="entry name" value="S4_RNA-bd_sf"/>
</dbReference>
<comment type="caution">
    <text evidence="3">The sequence shown here is derived from an EMBL/GenBank/DDBJ whole genome shotgun (WGS) entry which is preliminary data.</text>
</comment>
<dbReference type="PANTHER" id="PTHR13633:SF3">
    <property type="entry name" value="MITOCHONDRIAL TRANSCRIPTION RESCUE FACTOR 1"/>
    <property type="match status" value="1"/>
</dbReference>
<dbReference type="RefSeq" id="WP_226385760.1">
    <property type="nucleotide sequence ID" value="NZ_JADCKA010000015.1"/>
</dbReference>
<evidence type="ECO:0000313" key="3">
    <source>
        <dbReference type="EMBL" id="MBE5036114.1"/>
    </source>
</evidence>
<gene>
    <name evidence="3" type="ORF">INF20_07495</name>
</gene>
<dbReference type="CDD" id="cd00165">
    <property type="entry name" value="S4"/>
    <property type="match status" value="1"/>
</dbReference>
<name>A0ABR9QZ28_9FIRM</name>
<feature type="domain" description="RNA-binding S4" evidence="2">
    <location>
        <begin position="174"/>
        <end position="231"/>
    </location>
</feature>
<accession>A0ABR9QZ28</accession>
<dbReference type="Gene3D" id="3.30.70.330">
    <property type="match status" value="1"/>
</dbReference>
<evidence type="ECO:0000256" key="1">
    <source>
        <dbReference type="PROSITE-ProRule" id="PRU00182"/>
    </source>
</evidence>
<dbReference type="Pfam" id="PF01479">
    <property type="entry name" value="S4"/>
    <property type="match status" value="1"/>
</dbReference>
<keyword evidence="4" id="KW-1185">Reference proteome</keyword>
<dbReference type="Proteomes" id="UP001516588">
    <property type="component" value="Unassembled WGS sequence"/>
</dbReference>